<evidence type="ECO:0000256" key="6">
    <source>
        <dbReference type="ARBA" id="ARBA00023014"/>
    </source>
</evidence>
<dbReference type="EMBL" id="AP018712">
    <property type="protein sequence ID" value="BBE29895.1"/>
    <property type="molecule type" value="Genomic_DNA"/>
</dbReference>
<keyword evidence="9" id="KW-1185">Reference proteome</keyword>
<dbReference type="InterPro" id="IPR006638">
    <property type="entry name" value="Elp3/MiaA/NifB-like_rSAM"/>
</dbReference>
<proteinExistence type="predicted"/>
<dbReference type="SFLD" id="SFLDG01386">
    <property type="entry name" value="main_SPASM_domain-containing"/>
    <property type="match status" value="1"/>
</dbReference>
<dbReference type="NCBIfam" id="TIGR04085">
    <property type="entry name" value="rSAM_more_4Fe4S"/>
    <property type="match status" value="1"/>
</dbReference>
<evidence type="ECO:0000259" key="7">
    <source>
        <dbReference type="PROSITE" id="PS51918"/>
    </source>
</evidence>
<dbReference type="GO" id="GO:0051539">
    <property type="term" value="F:4 iron, 4 sulfur cluster binding"/>
    <property type="evidence" value="ECO:0007669"/>
    <property type="project" value="UniProtKB-KW"/>
</dbReference>
<dbReference type="KEGG" id="ocy:OSSY52_00360"/>
<reference evidence="8 9" key="1">
    <citation type="submission" date="2018-06" db="EMBL/GenBank/DDBJ databases">
        <title>Genome sequencing of Oceanotoga sp. sy52.</title>
        <authorList>
            <person name="Mori K."/>
        </authorList>
    </citation>
    <scope>NUCLEOTIDE SEQUENCE [LARGE SCALE GENOMIC DNA]</scope>
    <source>
        <strain evidence="9">sy52</strain>
    </source>
</reference>
<dbReference type="InterPro" id="IPR058240">
    <property type="entry name" value="rSAM_sf"/>
</dbReference>
<dbReference type="RefSeq" id="WP_190615040.1">
    <property type="nucleotide sequence ID" value="NZ_AP018712.1"/>
</dbReference>
<accession>A0A7G1G223</accession>
<dbReference type="GO" id="GO:0016491">
    <property type="term" value="F:oxidoreductase activity"/>
    <property type="evidence" value="ECO:0007669"/>
    <property type="project" value="InterPro"/>
</dbReference>
<dbReference type="InterPro" id="IPR023867">
    <property type="entry name" value="Sulphatase_maturase_rSAM"/>
</dbReference>
<dbReference type="InParanoid" id="A0A7G1G223"/>
<dbReference type="PANTHER" id="PTHR43787">
    <property type="entry name" value="FEMO COFACTOR BIOSYNTHESIS PROTEIN NIFB-RELATED"/>
    <property type="match status" value="1"/>
</dbReference>
<keyword evidence="2" id="KW-0004">4Fe-4S</keyword>
<keyword evidence="5" id="KW-0408">Iron</keyword>
<dbReference type="SUPFAM" id="SSF102114">
    <property type="entry name" value="Radical SAM enzymes"/>
    <property type="match status" value="1"/>
</dbReference>
<dbReference type="GO" id="GO:0046872">
    <property type="term" value="F:metal ion binding"/>
    <property type="evidence" value="ECO:0007669"/>
    <property type="project" value="UniProtKB-KW"/>
</dbReference>
<dbReference type="AlphaFoldDB" id="A0A7G1G223"/>
<dbReference type="Pfam" id="PF04055">
    <property type="entry name" value="Radical_SAM"/>
    <property type="match status" value="1"/>
</dbReference>
<dbReference type="InterPro" id="IPR007197">
    <property type="entry name" value="rSAM"/>
</dbReference>
<dbReference type="Gene3D" id="3.20.20.70">
    <property type="entry name" value="Aldolase class I"/>
    <property type="match status" value="1"/>
</dbReference>
<keyword evidence="3" id="KW-0949">S-adenosyl-L-methionine</keyword>
<keyword evidence="4" id="KW-0479">Metal-binding</keyword>
<evidence type="ECO:0000256" key="1">
    <source>
        <dbReference type="ARBA" id="ARBA00001966"/>
    </source>
</evidence>
<protein>
    <submittedName>
        <fullName evidence="8">Radical SAM/SPASM domain Clo7bot peptide maturase</fullName>
    </submittedName>
</protein>
<dbReference type="PROSITE" id="PS51918">
    <property type="entry name" value="RADICAL_SAM"/>
    <property type="match status" value="1"/>
</dbReference>
<comment type="cofactor">
    <cofactor evidence="1">
        <name>[4Fe-4S] cluster</name>
        <dbReference type="ChEBI" id="CHEBI:49883"/>
    </cofactor>
</comment>
<dbReference type="InterPro" id="IPR023885">
    <property type="entry name" value="4Fe4S-binding_SPASM_dom"/>
</dbReference>
<dbReference type="UniPathway" id="UPA00782"/>
<dbReference type="SFLD" id="SFLDG01067">
    <property type="entry name" value="SPASM/twitch_domain_containing"/>
    <property type="match status" value="1"/>
</dbReference>
<keyword evidence="6" id="KW-0411">Iron-sulfur</keyword>
<evidence type="ECO:0000313" key="8">
    <source>
        <dbReference type="EMBL" id="BBE29895.1"/>
    </source>
</evidence>
<evidence type="ECO:0000256" key="4">
    <source>
        <dbReference type="ARBA" id="ARBA00022723"/>
    </source>
</evidence>
<dbReference type="PANTHER" id="PTHR43787:SF3">
    <property type="entry name" value="ARYLSULFATASE REGULATORY PROTEIN"/>
    <property type="match status" value="1"/>
</dbReference>
<gene>
    <name evidence="8" type="ORF">OSSY52_00360</name>
</gene>
<evidence type="ECO:0000256" key="2">
    <source>
        <dbReference type="ARBA" id="ARBA00022485"/>
    </source>
</evidence>
<dbReference type="InterPro" id="IPR013785">
    <property type="entry name" value="Aldolase_TIM"/>
</dbReference>
<dbReference type="Proteomes" id="UP000516361">
    <property type="component" value="Chromosome"/>
</dbReference>
<evidence type="ECO:0000313" key="9">
    <source>
        <dbReference type="Proteomes" id="UP000516361"/>
    </source>
</evidence>
<name>A0A7G1G223_9BACT</name>
<evidence type="ECO:0000256" key="3">
    <source>
        <dbReference type="ARBA" id="ARBA00022691"/>
    </source>
</evidence>
<organism evidence="8 9">
    <name type="scientific">Tepiditoga spiralis</name>
    <dbReference type="NCBI Taxonomy" id="2108365"/>
    <lineage>
        <taxon>Bacteria</taxon>
        <taxon>Thermotogati</taxon>
        <taxon>Thermotogota</taxon>
        <taxon>Thermotogae</taxon>
        <taxon>Petrotogales</taxon>
        <taxon>Petrotogaceae</taxon>
        <taxon>Tepiditoga</taxon>
    </lineage>
</organism>
<dbReference type="CDD" id="cd01335">
    <property type="entry name" value="Radical_SAM"/>
    <property type="match status" value="1"/>
</dbReference>
<evidence type="ECO:0000256" key="5">
    <source>
        <dbReference type="ARBA" id="ARBA00023004"/>
    </source>
</evidence>
<dbReference type="SFLD" id="SFLDG01384">
    <property type="entry name" value="thioether_bond_formation_requi"/>
    <property type="match status" value="1"/>
</dbReference>
<sequence>MKKYKLSMFNITKEIENDLLIFNSLNRGIVLIENRFINDFNNIKLTGTTDNIELLNGLIKQEMVIENSINEINRIKALDKLERYSTDNLSLVIATTFSCNFDCWYCYEKGLNNSFMTENIQNSISDFILSKSKTLNKIKIDWYGGEPLLNIKAIEQISENILSNISKDITFEASIISNGYLLNKEVAKKLAKYHVKKAQITLDGTKKIHDKNRPHINGKGSFDKIIQNIKEINDIINVIVRVNLDKNNVNYFDNLLDYLEEEGLKDKIFIYFSIIKDPNPINEQLCYKTTEVSDLEINLMRKIMKRKFKLATSLLEGNGYCTGMNNNFYIIDPAGDLYKCPMQIGKKEDSIGNIIKGIDFDKNAKWLAYDYFLDSKCKECNLLPLCRGGCPSEKMKNNSNDCFTFKYNIKERLNLFFESLS</sequence>
<feature type="domain" description="Radical SAM core" evidence="7">
    <location>
        <begin position="83"/>
        <end position="315"/>
    </location>
</feature>
<dbReference type="SMART" id="SM00729">
    <property type="entry name" value="Elp3"/>
    <property type="match status" value="1"/>
</dbReference>
<dbReference type="SFLD" id="SFLDS00029">
    <property type="entry name" value="Radical_SAM"/>
    <property type="match status" value="1"/>
</dbReference>